<dbReference type="Proteomes" id="UP001499910">
    <property type="component" value="Unassembled WGS sequence"/>
</dbReference>
<dbReference type="Gene3D" id="3.60.10.10">
    <property type="entry name" value="Endonuclease/exonuclease/phosphatase"/>
    <property type="match status" value="1"/>
</dbReference>
<proteinExistence type="predicted"/>
<feature type="domain" description="Endonuclease/exonuclease/phosphatase" evidence="1">
    <location>
        <begin position="2"/>
        <end position="280"/>
    </location>
</feature>
<comment type="caution">
    <text evidence="2">The sequence shown here is derived from an EMBL/GenBank/DDBJ whole genome shotgun (WGS) entry which is preliminary data.</text>
</comment>
<sequence length="289" mass="30733">MIAAAQADILLLQGIDSDAGGATAGALAGVLAERGLAYPHHLSLPVNSGVPTGHDIDGDGISTGPRDAHGYGWFTGQGGMMLLSRFPVEAVRDFSSFLWADLPDSSAALVTPDEALDVLRLHSVAAWDVAVLVNGRPFHILASHASTPVFDGPEDRNGLRNADELRFWSLYLDGWSPNGAAFSSPDFALMGTLNVDPERGEGQRETLRNLLAHRALQDPRPTRADGGTATADWTDPVPGDLRVDYILPSANLAVGAARVLWPDGTEPDDLGEAVETPSDHRLVFVDIDF</sequence>
<dbReference type="SUPFAM" id="SSF56219">
    <property type="entry name" value="DNase I-like"/>
    <property type="match status" value="1"/>
</dbReference>
<keyword evidence="2" id="KW-0378">Hydrolase</keyword>
<dbReference type="EMBL" id="BAABHW010000003">
    <property type="protein sequence ID" value="GAA5075318.1"/>
    <property type="molecule type" value="Genomic_DNA"/>
</dbReference>
<keyword evidence="2" id="KW-0255">Endonuclease</keyword>
<reference evidence="3" key="1">
    <citation type="journal article" date="2019" name="Int. J. Syst. Evol. Microbiol.">
        <title>The Global Catalogue of Microorganisms (GCM) 10K type strain sequencing project: providing services to taxonomists for standard genome sequencing and annotation.</title>
        <authorList>
            <consortium name="The Broad Institute Genomics Platform"/>
            <consortium name="The Broad Institute Genome Sequencing Center for Infectious Disease"/>
            <person name="Wu L."/>
            <person name="Ma J."/>
        </authorList>
    </citation>
    <scope>NUCLEOTIDE SEQUENCE [LARGE SCALE GENOMIC DNA]</scope>
    <source>
        <strain evidence="3">JCM 18015</strain>
    </source>
</reference>
<name>A0ABP9LFW2_9RHOB</name>
<gene>
    <name evidence="2" type="ORF">GCM10023209_23160</name>
</gene>
<evidence type="ECO:0000259" key="1">
    <source>
        <dbReference type="Pfam" id="PF03372"/>
    </source>
</evidence>
<accession>A0ABP9LFW2</accession>
<evidence type="ECO:0000313" key="3">
    <source>
        <dbReference type="Proteomes" id="UP001499910"/>
    </source>
</evidence>
<keyword evidence="3" id="KW-1185">Reference proteome</keyword>
<dbReference type="GO" id="GO:0004519">
    <property type="term" value="F:endonuclease activity"/>
    <property type="evidence" value="ECO:0007669"/>
    <property type="project" value="UniProtKB-KW"/>
</dbReference>
<dbReference type="InterPro" id="IPR036691">
    <property type="entry name" value="Endo/exonu/phosph_ase_sf"/>
</dbReference>
<protein>
    <submittedName>
        <fullName evidence="2">Endonuclease/exonuclease/phosphatase family protein</fullName>
    </submittedName>
</protein>
<dbReference type="Pfam" id="PF03372">
    <property type="entry name" value="Exo_endo_phos"/>
    <property type="match status" value="1"/>
</dbReference>
<organism evidence="2 3">
    <name type="scientific">[Roseibacterium] beibuensis</name>
    <dbReference type="NCBI Taxonomy" id="1193142"/>
    <lineage>
        <taxon>Bacteria</taxon>
        <taxon>Pseudomonadati</taxon>
        <taxon>Pseudomonadota</taxon>
        <taxon>Alphaproteobacteria</taxon>
        <taxon>Rhodobacterales</taxon>
        <taxon>Roseobacteraceae</taxon>
        <taxon>Roseicyclus</taxon>
    </lineage>
</organism>
<dbReference type="InterPro" id="IPR005135">
    <property type="entry name" value="Endo/exonuclease/phosphatase"/>
</dbReference>
<keyword evidence="2" id="KW-0540">Nuclease</keyword>
<evidence type="ECO:0000313" key="2">
    <source>
        <dbReference type="EMBL" id="GAA5075318.1"/>
    </source>
</evidence>